<dbReference type="EMBL" id="JAFNEN010000002">
    <property type="protein sequence ID" value="KAG8201942.1"/>
    <property type="molecule type" value="Genomic_DNA"/>
</dbReference>
<name>A0AAV6VY54_9ARAC</name>
<reference evidence="2 3" key="1">
    <citation type="journal article" date="2022" name="Nat. Ecol. Evol.">
        <title>A masculinizing supergene underlies an exaggerated male reproductive morph in a spider.</title>
        <authorList>
            <person name="Hendrickx F."/>
            <person name="De Corte Z."/>
            <person name="Sonet G."/>
            <person name="Van Belleghem S.M."/>
            <person name="Kostlbacher S."/>
            <person name="Vangestel C."/>
        </authorList>
    </citation>
    <scope>NUCLEOTIDE SEQUENCE [LARGE SCALE GENOMIC DNA]</scope>
    <source>
        <strain evidence="2">W744_W776</strain>
    </source>
</reference>
<dbReference type="AlphaFoldDB" id="A0AAV6VY54"/>
<feature type="signal peptide" evidence="1">
    <location>
        <begin position="1"/>
        <end position="25"/>
    </location>
</feature>
<evidence type="ECO:0000256" key="1">
    <source>
        <dbReference type="SAM" id="SignalP"/>
    </source>
</evidence>
<evidence type="ECO:0000313" key="3">
    <source>
        <dbReference type="Proteomes" id="UP000827092"/>
    </source>
</evidence>
<keyword evidence="1" id="KW-0732">Signal</keyword>
<dbReference type="Proteomes" id="UP000827092">
    <property type="component" value="Unassembled WGS sequence"/>
</dbReference>
<organism evidence="2 3">
    <name type="scientific">Oedothorax gibbosus</name>
    <dbReference type="NCBI Taxonomy" id="931172"/>
    <lineage>
        <taxon>Eukaryota</taxon>
        <taxon>Metazoa</taxon>
        <taxon>Ecdysozoa</taxon>
        <taxon>Arthropoda</taxon>
        <taxon>Chelicerata</taxon>
        <taxon>Arachnida</taxon>
        <taxon>Araneae</taxon>
        <taxon>Araneomorphae</taxon>
        <taxon>Entelegynae</taxon>
        <taxon>Araneoidea</taxon>
        <taxon>Linyphiidae</taxon>
        <taxon>Erigoninae</taxon>
        <taxon>Oedothorax</taxon>
    </lineage>
</organism>
<keyword evidence="3" id="KW-1185">Reference proteome</keyword>
<accession>A0AAV6VY54</accession>
<proteinExistence type="predicted"/>
<feature type="chain" id="PRO_5043439952" evidence="1">
    <location>
        <begin position="26"/>
        <end position="304"/>
    </location>
</feature>
<protein>
    <submittedName>
        <fullName evidence="2">Uncharacterized protein</fullName>
    </submittedName>
</protein>
<sequence length="304" mass="34064">MFGSLFLYSLLTTFCNGFLYSNAYADNKDEGFYEKLANISERYSTDSLIEANKTIVVDNYVDLQQNLRKDGRTLNHLTPGEEYLLSVVTIDDAKNNQFDKLPHLMKILQKGNFDIDGKPAPVVKADERVKSNTSREDIKLKQPFPSRFYSMMETFTNLKKADNDATNTVGFFDSFASDPVNFILSTIIPLSLLLAAVVPLLTNLLMTGLYIPPIVSSIANNRGRSVEDTNSTEFFVPILESIASFGVKTFEDVTKENADETNVRFVKEALDMVTSFVNKKWLSLFGGVSQLNNECLKNTNCASK</sequence>
<evidence type="ECO:0000313" key="2">
    <source>
        <dbReference type="EMBL" id="KAG8201942.1"/>
    </source>
</evidence>
<gene>
    <name evidence="2" type="ORF">JTE90_027418</name>
</gene>
<comment type="caution">
    <text evidence="2">The sequence shown here is derived from an EMBL/GenBank/DDBJ whole genome shotgun (WGS) entry which is preliminary data.</text>
</comment>